<dbReference type="Proteomes" id="UP001186944">
    <property type="component" value="Unassembled WGS sequence"/>
</dbReference>
<feature type="compositionally biased region" description="Basic and acidic residues" evidence="1">
    <location>
        <begin position="38"/>
        <end position="53"/>
    </location>
</feature>
<feature type="region of interest" description="Disordered" evidence="1">
    <location>
        <begin position="32"/>
        <end position="91"/>
    </location>
</feature>
<sequence length="91" mass="10174">MPEIKEIDVTDNKITVGWPKAWENLRQKITIKSADQSAYKKREPRERPSDKVAETQVSPKPSKKGIKKKVSPIGTPPTPIKGAREKSAPVK</sequence>
<dbReference type="EMBL" id="VSWD01000008">
    <property type="protein sequence ID" value="KAK3096191.1"/>
    <property type="molecule type" value="Genomic_DNA"/>
</dbReference>
<gene>
    <name evidence="2" type="ORF">FSP39_024210</name>
</gene>
<evidence type="ECO:0000256" key="1">
    <source>
        <dbReference type="SAM" id="MobiDB-lite"/>
    </source>
</evidence>
<evidence type="ECO:0000313" key="3">
    <source>
        <dbReference type="Proteomes" id="UP001186944"/>
    </source>
</evidence>
<feature type="compositionally biased region" description="Basic residues" evidence="1">
    <location>
        <begin position="61"/>
        <end position="70"/>
    </location>
</feature>
<dbReference type="AlphaFoldDB" id="A0AA88Y7V4"/>
<keyword evidence="3" id="KW-1185">Reference proteome</keyword>
<feature type="compositionally biased region" description="Basic and acidic residues" evidence="1">
    <location>
        <begin position="82"/>
        <end position="91"/>
    </location>
</feature>
<protein>
    <submittedName>
        <fullName evidence="2">Uncharacterized protein</fullName>
    </submittedName>
</protein>
<proteinExistence type="predicted"/>
<name>A0AA88Y7V4_PINIB</name>
<evidence type="ECO:0000313" key="2">
    <source>
        <dbReference type="EMBL" id="KAK3096191.1"/>
    </source>
</evidence>
<reference evidence="2" key="1">
    <citation type="submission" date="2019-08" db="EMBL/GenBank/DDBJ databases">
        <title>The improved chromosome-level genome for the pearl oyster Pinctada fucata martensii using PacBio sequencing and Hi-C.</title>
        <authorList>
            <person name="Zheng Z."/>
        </authorList>
    </citation>
    <scope>NUCLEOTIDE SEQUENCE</scope>
    <source>
        <strain evidence="2">ZZ-2019</strain>
        <tissue evidence="2">Adductor muscle</tissue>
    </source>
</reference>
<organism evidence="2 3">
    <name type="scientific">Pinctada imbricata</name>
    <name type="common">Atlantic pearl-oyster</name>
    <name type="synonym">Pinctada martensii</name>
    <dbReference type="NCBI Taxonomy" id="66713"/>
    <lineage>
        <taxon>Eukaryota</taxon>
        <taxon>Metazoa</taxon>
        <taxon>Spiralia</taxon>
        <taxon>Lophotrochozoa</taxon>
        <taxon>Mollusca</taxon>
        <taxon>Bivalvia</taxon>
        <taxon>Autobranchia</taxon>
        <taxon>Pteriomorphia</taxon>
        <taxon>Pterioida</taxon>
        <taxon>Pterioidea</taxon>
        <taxon>Pteriidae</taxon>
        <taxon>Pinctada</taxon>
    </lineage>
</organism>
<accession>A0AA88Y7V4</accession>
<comment type="caution">
    <text evidence="2">The sequence shown here is derived from an EMBL/GenBank/DDBJ whole genome shotgun (WGS) entry which is preliminary data.</text>
</comment>